<keyword evidence="2" id="KW-1185">Reference proteome</keyword>
<reference evidence="1" key="3">
    <citation type="submission" date="2025-09" db="UniProtKB">
        <authorList>
            <consortium name="Ensembl"/>
        </authorList>
    </citation>
    <scope>IDENTIFICATION</scope>
</reference>
<dbReference type="PANTHER" id="PTHR28457:SF3">
    <property type="entry name" value="CILIARY-ASSOCIATED CALCIUM-BINDING COILED-COIL PROTEIN 1"/>
    <property type="match status" value="1"/>
</dbReference>
<accession>A0AAY4AE50</accession>
<proteinExistence type="predicted"/>
<sequence length="226" mass="25738">TREINPMQFEELFGCKNHQTCPKEAALLDYYVSGFWWAKETNFTSEQISFIVTLLHTLLGNVMGKQFACLSVHLTKVEPFTPLNSPFYSLFQHYTMYEFLFHHGRERQLHRHERTVEVMGPADLPAPLEEGMPADVFLRFLAPAPAEQLVEVWTEGCQLHNSICSQAAERDGGVAEEYSLEEVKEALEEALGEMLPGVQAEFTAKLRIREEACLARIERLQSASSK</sequence>
<dbReference type="Pfam" id="PF14769">
    <property type="entry name" value="CLAMP"/>
    <property type="match status" value="1"/>
</dbReference>
<reference evidence="1" key="2">
    <citation type="submission" date="2025-08" db="UniProtKB">
        <authorList>
            <consortium name="Ensembl"/>
        </authorList>
    </citation>
    <scope>IDENTIFICATION</scope>
</reference>
<reference evidence="1 2" key="1">
    <citation type="submission" date="2020-06" db="EMBL/GenBank/DDBJ databases">
        <authorList>
            <consortium name="Wellcome Sanger Institute Data Sharing"/>
        </authorList>
    </citation>
    <scope>NUCLEOTIDE SEQUENCE [LARGE SCALE GENOMIC DNA]</scope>
</reference>
<dbReference type="Ensembl" id="ENSDCDT00010005719.1">
    <property type="protein sequence ID" value="ENSDCDP00010005526.1"/>
    <property type="gene ID" value="ENSDCDG00010002424.1"/>
</dbReference>
<dbReference type="PANTHER" id="PTHR28457">
    <property type="entry name" value="COILED-COIL DOMAIN-CONTAINING PROTEIN 189"/>
    <property type="match status" value="1"/>
</dbReference>
<gene>
    <name evidence="1" type="primary">CABCOCO1</name>
</gene>
<protein>
    <submittedName>
        <fullName evidence="1">Uncharacterized protein</fullName>
    </submittedName>
</protein>
<organism evidence="1 2">
    <name type="scientific">Denticeps clupeoides</name>
    <name type="common">denticle herring</name>
    <dbReference type="NCBI Taxonomy" id="299321"/>
    <lineage>
        <taxon>Eukaryota</taxon>
        <taxon>Metazoa</taxon>
        <taxon>Chordata</taxon>
        <taxon>Craniata</taxon>
        <taxon>Vertebrata</taxon>
        <taxon>Euteleostomi</taxon>
        <taxon>Actinopterygii</taxon>
        <taxon>Neopterygii</taxon>
        <taxon>Teleostei</taxon>
        <taxon>Clupei</taxon>
        <taxon>Clupeiformes</taxon>
        <taxon>Denticipitoidei</taxon>
        <taxon>Denticipitidae</taxon>
        <taxon>Denticeps</taxon>
    </lineage>
</organism>
<dbReference type="InterPro" id="IPR032727">
    <property type="entry name" value="CLAMP"/>
</dbReference>
<name>A0AAY4AE50_9TELE</name>
<dbReference type="GeneTree" id="ENSGT00390000004181"/>
<dbReference type="AlphaFoldDB" id="A0AAY4AE50"/>
<evidence type="ECO:0000313" key="1">
    <source>
        <dbReference type="Ensembl" id="ENSDCDP00010005526.1"/>
    </source>
</evidence>
<dbReference type="Proteomes" id="UP000694580">
    <property type="component" value="Chromosome 2"/>
</dbReference>
<evidence type="ECO:0000313" key="2">
    <source>
        <dbReference type="Proteomes" id="UP000694580"/>
    </source>
</evidence>